<gene>
    <name evidence="2" type="ORF">H3Z83_11510</name>
</gene>
<sequence length="125" mass="14232">MNSQNNNFNIRNTFDVNTEKRHKADLGLNIPDGYFSKSKESILNKTVFKEEKKVIPLYKNIYAWSTAAVIALLFTLAVINPFSSEGNEIVNDILIASLVIDDEDVDQLLNEYVNDELLTDEIFSE</sequence>
<dbReference type="Proteomes" id="UP000563906">
    <property type="component" value="Unassembled WGS sequence"/>
</dbReference>
<comment type="caution">
    <text evidence="2">The sequence shown here is derived from an EMBL/GenBank/DDBJ whole genome shotgun (WGS) entry which is preliminary data.</text>
</comment>
<accession>A0A839AS12</accession>
<evidence type="ECO:0000256" key="1">
    <source>
        <dbReference type="SAM" id="Phobius"/>
    </source>
</evidence>
<evidence type="ECO:0000313" key="2">
    <source>
        <dbReference type="EMBL" id="MBA6157140.1"/>
    </source>
</evidence>
<evidence type="ECO:0000313" key="3">
    <source>
        <dbReference type="Proteomes" id="UP000563906"/>
    </source>
</evidence>
<keyword evidence="1" id="KW-0812">Transmembrane</keyword>
<name>A0A839AS12_9FLAO</name>
<keyword evidence="1" id="KW-0472">Membrane</keyword>
<dbReference type="AlphaFoldDB" id="A0A839AS12"/>
<dbReference type="RefSeq" id="WP_182125641.1">
    <property type="nucleotide sequence ID" value="NZ_JACGLS010000006.1"/>
</dbReference>
<keyword evidence="1" id="KW-1133">Transmembrane helix</keyword>
<proteinExistence type="predicted"/>
<reference evidence="2 3" key="1">
    <citation type="submission" date="2020-07" db="EMBL/GenBank/DDBJ databases">
        <title>Bacterium isolated from marine sediment.</title>
        <authorList>
            <person name="Shang D."/>
            <person name="Du Z.-J."/>
        </authorList>
    </citation>
    <scope>NUCLEOTIDE SEQUENCE [LARGE SCALE GENOMIC DNA]</scope>
    <source>
        <strain evidence="2 3">S7007</strain>
    </source>
</reference>
<feature type="transmembrane region" description="Helical" evidence="1">
    <location>
        <begin position="61"/>
        <end position="79"/>
    </location>
</feature>
<organism evidence="2 3">
    <name type="scientific">Tenacibaculum pelagium</name>
    <dbReference type="NCBI Taxonomy" id="2759527"/>
    <lineage>
        <taxon>Bacteria</taxon>
        <taxon>Pseudomonadati</taxon>
        <taxon>Bacteroidota</taxon>
        <taxon>Flavobacteriia</taxon>
        <taxon>Flavobacteriales</taxon>
        <taxon>Flavobacteriaceae</taxon>
        <taxon>Tenacibaculum</taxon>
    </lineage>
</organism>
<protein>
    <submittedName>
        <fullName evidence="2">Uncharacterized protein</fullName>
    </submittedName>
</protein>
<dbReference type="EMBL" id="JACGLS010000006">
    <property type="protein sequence ID" value="MBA6157140.1"/>
    <property type="molecule type" value="Genomic_DNA"/>
</dbReference>
<keyword evidence="3" id="KW-1185">Reference proteome</keyword>